<evidence type="ECO:0000313" key="2">
    <source>
        <dbReference type="EMBL" id="SEK67984.1"/>
    </source>
</evidence>
<dbReference type="OrthoDB" id="9780932at2"/>
<dbReference type="InterPro" id="IPR000073">
    <property type="entry name" value="AB_hydrolase_1"/>
</dbReference>
<protein>
    <submittedName>
        <fullName evidence="2">Pimeloyl-ACP methyl ester carboxylesterase</fullName>
    </submittedName>
</protein>
<dbReference type="EMBL" id="FOAF01000001">
    <property type="protein sequence ID" value="SEK67984.1"/>
    <property type="molecule type" value="Genomic_DNA"/>
</dbReference>
<dbReference type="Pfam" id="PF00561">
    <property type="entry name" value="Abhydrolase_1"/>
    <property type="match status" value="1"/>
</dbReference>
<dbReference type="RefSeq" id="WP_093318869.1">
    <property type="nucleotide sequence ID" value="NZ_FOAF01000001.1"/>
</dbReference>
<dbReference type="Proteomes" id="UP000199421">
    <property type="component" value="Unassembled WGS sequence"/>
</dbReference>
<dbReference type="Gene3D" id="3.40.50.1820">
    <property type="entry name" value="alpha/beta hydrolase"/>
    <property type="match status" value="1"/>
</dbReference>
<sequence length="258" mass="29618">MPYIDIHNRSVHIQELNKGASDTLVLVHGMFSNLSVYYFKIAPILAKRFHVVMYDLKSHGLSARAESGYRFSHMTDDLIQLLDQLNLDKVHLVGYSFGGLVSLNTCMSCPERIEKLCVIEAPNPGDRKAMDLIDVYSKEFLENYIQNFTDTTKINMGRRQLEKNHRMYTYLFNNTSIKNDMECEMAFFEDAPFNIINHETLLLYGLASNCLESGEILSSKIIESQLKTLEGDHNLPIQHPEIVAETLIEFLTKEKVLF</sequence>
<gene>
    <name evidence="2" type="ORF">SAMN05661044_00880</name>
</gene>
<proteinExistence type="predicted"/>
<dbReference type="PANTHER" id="PTHR43798">
    <property type="entry name" value="MONOACYLGLYCEROL LIPASE"/>
    <property type="match status" value="1"/>
</dbReference>
<accession>A0A1H7J0M9</accession>
<dbReference type="AlphaFoldDB" id="A0A1H7J0M9"/>
<feature type="domain" description="AB hydrolase-1" evidence="1">
    <location>
        <begin position="23"/>
        <end position="211"/>
    </location>
</feature>
<evidence type="ECO:0000259" key="1">
    <source>
        <dbReference type="Pfam" id="PF00561"/>
    </source>
</evidence>
<dbReference type="PRINTS" id="PR00111">
    <property type="entry name" value="ABHYDROLASE"/>
</dbReference>
<dbReference type="STRING" id="407022.SAMN05661044_00880"/>
<evidence type="ECO:0000313" key="3">
    <source>
        <dbReference type="Proteomes" id="UP000199421"/>
    </source>
</evidence>
<organism evidence="2 3">
    <name type="scientific">Olivibacter domesticus</name>
    <name type="common">Pseudosphingobacterium domesticum</name>
    <dbReference type="NCBI Taxonomy" id="407022"/>
    <lineage>
        <taxon>Bacteria</taxon>
        <taxon>Pseudomonadati</taxon>
        <taxon>Bacteroidota</taxon>
        <taxon>Sphingobacteriia</taxon>
        <taxon>Sphingobacteriales</taxon>
        <taxon>Sphingobacteriaceae</taxon>
        <taxon>Olivibacter</taxon>
    </lineage>
</organism>
<name>A0A1H7J0M9_OLID1</name>
<reference evidence="3" key="1">
    <citation type="submission" date="2016-10" db="EMBL/GenBank/DDBJ databases">
        <authorList>
            <person name="Varghese N."/>
            <person name="Submissions S."/>
        </authorList>
    </citation>
    <scope>NUCLEOTIDE SEQUENCE [LARGE SCALE GENOMIC DNA]</scope>
    <source>
        <strain evidence="3">DSM 18733</strain>
    </source>
</reference>
<dbReference type="InterPro" id="IPR029058">
    <property type="entry name" value="AB_hydrolase_fold"/>
</dbReference>
<dbReference type="SUPFAM" id="SSF53474">
    <property type="entry name" value="alpha/beta-Hydrolases"/>
    <property type="match status" value="1"/>
</dbReference>
<keyword evidence="3" id="KW-1185">Reference proteome</keyword>
<dbReference type="InterPro" id="IPR050266">
    <property type="entry name" value="AB_hydrolase_sf"/>
</dbReference>